<gene>
    <name evidence="6" type="ORF">SAMN04487974_101168</name>
</gene>
<protein>
    <submittedName>
        <fullName evidence="6">Alpha-1,4-digalacturonate transport system substrate-binding protein</fullName>
    </submittedName>
</protein>
<dbReference type="Pfam" id="PF01547">
    <property type="entry name" value="SBP_bac_1"/>
    <property type="match status" value="1"/>
</dbReference>
<dbReference type="STRING" id="440168.SAMN04487974_101168"/>
<name>A0A1G7RWS0_9HYPH</name>
<feature type="signal peptide" evidence="5">
    <location>
        <begin position="1"/>
        <end position="24"/>
    </location>
</feature>
<evidence type="ECO:0000256" key="3">
    <source>
        <dbReference type="ARBA" id="ARBA00022448"/>
    </source>
</evidence>
<comment type="subcellular location">
    <subcellularLocation>
        <location evidence="1">Periplasm</location>
    </subcellularLocation>
</comment>
<evidence type="ECO:0000256" key="4">
    <source>
        <dbReference type="ARBA" id="ARBA00022764"/>
    </source>
</evidence>
<dbReference type="InterPro" id="IPR006059">
    <property type="entry name" value="SBP"/>
</dbReference>
<dbReference type="EMBL" id="FNCS01000001">
    <property type="protein sequence ID" value="SDG15124.1"/>
    <property type="molecule type" value="Genomic_DNA"/>
</dbReference>
<dbReference type="GO" id="GO:0042597">
    <property type="term" value="C:periplasmic space"/>
    <property type="evidence" value="ECO:0007669"/>
    <property type="project" value="UniProtKB-SubCell"/>
</dbReference>
<dbReference type="PANTHER" id="PTHR43649">
    <property type="entry name" value="ARABINOSE-BINDING PROTEIN-RELATED"/>
    <property type="match status" value="1"/>
</dbReference>
<reference evidence="6 7" key="1">
    <citation type="submission" date="2016-10" db="EMBL/GenBank/DDBJ databases">
        <authorList>
            <person name="de Groot N.N."/>
        </authorList>
    </citation>
    <scope>NUCLEOTIDE SEQUENCE [LARGE SCALE GENOMIC DNA]</scope>
    <source>
        <strain evidence="6 7">CGMCC 1.10267</strain>
    </source>
</reference>
<comment type="similarity">
    <text evidence="2">Belongs to the bacterial solute-binding protein 1 family.</text>
</comment>
<evidence type="ECO:0000313" key="7">
    <source>
        <dbReference type="Proteomes" id="UP000199495"/>
    </source>
</evidence>
<keyword evidence="7" id="KW-1185">Reference proteome</keyword>
<feature type="chain" id="PRO_5011506527" evidence="5">
    <location>
        <begin position="25"/>
        <end position="424"/>
    </location>
</feature>
<dbReference type="OrthoDB" id="6416561at2"/>
<dbReference type="RefSeq" id="WP_090591940.1">
    <property type="nucleotide sequence ID" value="NZ_FNCS01000001.1"/>
</dbReference>
<proteinExistence type="inferred from homology"/>
<dbReference type="InterPro" id="IPR050490">
    <property type="entry name" value="Bact_solute-bd_prot1"/>
</dbReference>
<accession>A0A1G7RWS0</accession>
<dbReference type="AlphaFoldDB" id="A0A1G7RWS0"/>
<evidence type="ECO:0000256" key="1">
    <source>
        <dbReference type="ARBA" id="ARBA00004418"/>
    </source>
</evidence>
<dbReference type="PANTHER" id="PTHR43649:SF29">
    <property type="entry name" value="OSMOPROTECTIVE COMPOUNDS-BINDING PROTEIN GGTB"/>
    <property type="match status" value="1"/>
</dbReference>
<sequence length="424" mass="45933">MLRMTLTTTTALALLMTSASVTTAFGQTITLWAGDTGTGGEIFAELAEQFEAENPGVDVVVEEVSYQTLVESLPVQLEAGEGPDIAIITDLGGLSRFYADITDSVDADYFEQEWGQTLGWLRGGDTETTAIFGMPTTLTVNGGYVNLTLFEQAGVPVPEEGATWEEWAEATRQVAEATGTEFPMEMDRSGHRFASLAISYGAELVDEAGNPVVDDGLKAAIEQFVTWHQDGTMPMDLWGAVGGATHRELFSDFLNADTVMYFGGSWTLAQMDTEVGDLFDWAVIPAPCGPSSCTVMPGGGAMTVFSHSQNPDIAGQLIDFYARPENLDYYISNEVEIPSAVSQIENGVEYPSASERTSEALATFIAQIPKMDDAAYRFQGWRYQRAMMNAMTTRISQVLNNELTVDEALVRIEEDVNLAIQAGG</sequence>
<dbReference type="SUPFAM" id="SSF53850">
    <property type="entry name" value="Periplasmic binding protein-like II"/>
    <property type="match status" value="1"/>
</dbReference>
<keyword evidence="5" id="KW-0732">Signal</keyword>
<keyword evidence="3" id="KW-0813">Transport</keyword>
<organism evidence="6 7">
    <name type="scientific">Pelagibacterium luteolum</name>
    <dbReference type="NCBI Taxonomy" id="440168"/>
    <lineage>
        <taxon>Bacteria</taxon>
        <taxon>Pseudomonadati</taxon>
        <taxon>Pseudomonadota</taxon>
        <taxon>Alphaproteobacteria</taxon>
        <taxon>Hyphomicrobiales</taxon>
        <taxon>Devosiaceae</taxon>
        <taxon>Pelagibacterium</taxon>
    </lineage>
</organism>
<dbReference type="Gene3D" id="3.40.190.10">
    <property type="entry name" value="Periplasmic binding protein-like II"/>
    <property type="match status" value="1"/>
</dbReference>
<evidence type="ECO:0000313" key="6">
    <source>
        <dbReference type="EMBL" id="SDG15124.1"/>
    </source>
</evidence>
<evidence type="ECO:0000256" key="5">
    <source>
        <dbReference type="SAM" id="SignalP"/>
    </source>
</evidence>
<evidence type="ECO:0000256" key="2">
    <source>
        <dbReference type="ARBA" id="ARBA00008520"/>
    </source>
</evidence>
<dbReference type="Proteomes" id="UP000199495">
    <property type="component" value="Unassembled WGS sequence"/>
</dbReference>
<keyword evidence="4" id="KW-0574">Periplasm</keyword>